<name>A0ABW8NMN2_9GAMM</name>
<gene>
    <name evidence="1" type="ORF">WG929_17260</name>
</gene>
<protein>
    <submittedName>
        <fullName evidence="1">Uncharacterized protein</fullName>
    </submittedName>
</protein>
<comment type="caution">
    <text evidence="1">The sequence shown here is derived from an EMBL/GenBank/DDBJ whole genome shotgun (WGS) entry which is preliminary data.</text>
</comment>
<sequence length="51" mass="5824">MRCRKESDLDFAKQQYCPKVSKERGGYYTHVHAAYTSAALDAIEPMMPSLK</sequence>
<dbReference type="RefSeq" id="WP_369855694.1">
    <property type="nucleotide sequence ID" value="NZ_JBBKTX010000025.1"/>
</dbReference>
<dbReference type="EMBL" id="JBBKTX010000025">
    <property type="protein sequence ID" value="MFK4754164.1"/>
    <property type="molecule type" value="Genomic_DNA"/>
</dbReference>
<proteinExistence type="predicted"/>
<accession>A0ABW8NMN2</accession>
<dbReference type="Proteomes" id="UP001620597">
    <property type="component" value="Unassembled WGS sequence"/>
</dbReference>
<organism evidence="1 2">
    <name type="scientific">Oceanobacter antarcticus</name>
    <dbReference type="NCBI Taxonomy" id="3133425"/>
    <lineage>
        <taxon>Bacteria</taxon>
        <taxon>Pseudomonadati</taxon>
        <taxon>Pseudomonadota</taxon>
        <taxon>Gammaproteobacteria</taxon>
        <taxon>Oceanospirillales</taxon>
        <taxon>Oceanospirillaceae</taxon>
        <taxon>Oceanobacter</taxon>
    </lineage>
</organism>
<evidence type="ECO:0000313" key="1">
    <source>
        <dbReference type="EMBL" id="MFK4754164.1"/>
    </source>
</evidence>
<reference evidence="1 2" key="1">
    <citation type="submission" date="2024-03" db="EMBL/GenBank/DDBJ databases">
        <title>High-quality draft genome sequence of Oceanobacter sp. wDCs-4.</title>
        <authorList>
            <person name="Dong C."/>
        </authorList>
    </citation>
    <scope>NUCLEOTIDE SEQUENCE [LARGE SCALE GENOMIC DNA]</scope>
    <source>
        <strain evidence="2">wDCs-4</strain>
    </source>
</reference>
<evidence type="ECO:0000313" key="2">
    <source>
        <dbReference type="Proteomes" id="UP001620597"/>
    </source>
</evidence>
<keyword evidence="2" id="KW-1185">Reference proteome</keyword>